<accession>A0A0L7LMK7</accession>
<organism evidence="2 3">
    <name type="scientific">Operophtera brumata</name>
    <name type="common">Winter moth</name>
    <name type="synonym">Phalaena brumata</name>
    <dbReference type="NCBI Taxonomy" id="104452"/>
    <lineage>
        <taxon>Eukaryota</taxon>
        <taxon>Metazoa</taxon>
        <taxon>Ecdysozoa</taxon>
        <taxon>Arthropoda</taxon>
        <taxon>Hexapoda</taxon>
        <taxon>Insecta</taxon>
        <taxon>Pterygota</taxon>
        <taxon>Neoptera</taxon>
        <taxon>Endopterygota</taxon>
        <taxon>Lepidoptera</taxon>
        <taxon>Glossata</taxon>
        <taxon>Ditrysia</taxon>
        <taxon>Geometroidea</taxon>
        <taxon>Geometridae</taxon>
        <taxon>Larentiinae</taxon>
        <taxon>Operophtera</taxon>
    </lineage>
</organism>
<keyword evidence="3" id="KW-1185">Reference proteome</keyword>
<dbReference type="Proteomes" id="UP000037510">
    <property type="component" value="Unassembled WGS sequence"/>
</dbReference>
<gene>
    <name evidence="2" type="ORF">OBRU01_05360</name>
</gene>
<comment type="caution">
    <text evidence="2">The sequence shown here is derived from an EMBL/GenBank/DDBJ whole genome shotgun (WGS) entry which is preliminary data.</text>
</comment>
<dbReference type="AlphaFoldDB" id="A0A0L7LMK7"/>
<reference evidence="2 3" key="1">
    <citation type="journal article" date="2015" name="Genome Biol. Evol.">
        <title>The genome of winter moth (Operophtera brumata) provides a genomic perspective on sexual dimorphism and phenology.</title>
        <authorList>
            <person name="Derks M.F."/>
            <person name="Smit S."/>
            <person name="Salis L."/>
            <person name="Schijlen E."/>
            <person name="Bossers A."/>
            <person name="Mateman C."/>
            <person name="Pijl A.S."/>
            <person name="de Ridder D."/>
            <person name="Groenen M.A."/>
            <person name="Visser M.E."/>
            <person name="Megens H.J."/>
        </authorList>
    </citation>
    <scope>NUCLEOTIDE SEQUENCE [LARGE SCALE GENOMIC DNA]</scope>
    <source>
        <strain evidence="2">WM2013NL</strain>
        <tissue evidence="2">Head and thorax</tissue>
    </source>
</reference>
<proteinExistence type="predicted"/>
<sequence length="382" mass="43070">MEPPNIDQEMSDDEIYFGKLTIKEIKKMFCNRQGPSKISKNDPNASLRLIETHSQPNLRSEILDSPVFSSNPNSPALGVYSDESFIKMENRVTKLCISPTNSDNVELNNTLDIVDYILNHGPNRNNVQVQEPVRKHVEVDNASTKAKNLEISPEKEHVPVKETLKITENTVFNGSPNYYTPTKSAMKKPLIEFVSPSPRSIKSKTPLFKTPANPSSLMKPSTPRFTRSKTNVYQHIASPIAAYIKNCPQVPLVKNVLPKKPLPGASCIPKLVRNPSQDKMKINKNKENIDLPCVAYISAKKTKLVSMIKLPDEDKLPQSQWVKTFTPSLKPSVIKHESRQKNTVVKRLLTNQEESFDNLPCQQAEVSYCTEKSAFKSTNKRK</sequence>
<protein>
    <submittedName>
        <fullName evidence="2">Myosin-J heavy chain</fullName>
    </submittedName>
</protein>
<feature type="compositionally biased region" description="Polar residues" evidence="1">
    <location>
        <begin position="212"/>
        <end position="225"/>
    </location>
</feature>
<evidence type="ECO:0000313" key="2">
    <source>
        <dbReference type="EMBL" id="KOB76594.1"/>
    </source>
</evidence>
<evidence type="ECO:0000313" key="3">
    <source>
        <dbReference type="Proteomes" id="UP000037510"/>
    </source>
</evidence>
<feature type="region of interest" description="Disordered" evidence="1">
    <location>
        <begin position="202"/>
        <end position="225"/>
    </location>
</feature>
<dbReference type="EMBL" id="JTDY01000579">
    <property type="protein sequence ID" value="KOB76594.1"/>
    <property type="molecule type" value="Genomic_DNA"/>
</dbReference>
<evidence type="ECO:0000256" key="1">
    <source>
        <dbReference type="SAM" id="MobiDB-lite"/>
    </source>
</evidence>
<name>A0A0L7LMK7_OPEBR</name>